<evidence type="ECO:0000256" key="8">
    <source>
        <dbReference type="ARBA" id="ARBA00022833"/>
    </source>
</evidence>
<evidence type="ECO:0000256" key="6">
    <source>
        <dbReference type="ARBA" id="ARBA00022619"/>
    </source>
</evidence>
<comment type="similarity">
    <text evidence="4 12">In the N-terminal section; belongs to the cytidine and deoxycytidylate deaminase family.</text>
</comment>
<dbReference type="PROSITE" id="PS00903">
    <property type="entry name" value="CYT_DCMP_DEAMINASES_1"/>
    <property type="match status" value="1"/>
</dbReference>
<dbReference type="Pfam" id="PF01872">
    <property type="entry name" value="RibD_C"/>
    <property type="match status" value="1"/>
</dbReference>
<dbReference type="InterPro" id="IPR002734">
    <property type="entry name" value="RibDG_C"/>
</dbReference>
<comment type="catalytic activity">
    <reaction evidence="12">
        <text>2,5-diamino-6-hydroxy-4-(5-phosphoribosylamino)-pyrimidine + H2O + H(+) = 5-amino-6-(5-phospho-D-ribosylamino)uracil + NH4(+)</text>
        <dbReference type="Rhea" id="RHEA:21868"/>
        <dbReference type="ChEBI" id="CHEBI:15377"/>
        <dbReference type="ChEBI" id="CHEBI:15378"/>
        <dbReference type="ChEBI" id="CHEBI:28938"/>
        <dbReference type="ChEBI" id="CHEBI:58453"/>
        <dbReference type="ChEBI" id="CHEBI:58614"/>
        <dbReference type="EC" id="3.5.4.26"/>
    </reaction>
</comment>
<dbReference type="GO" id="GO:0008270">
    <property type="term" value="F:zinc ion binding"/>
    <property type="evidence" value="ECO:0007669"/>
    <property type="project" value="InterPro"/>
</dbReference>
<comment type="cofactor">
    <cofactor evidence="12 15">
        <name>Zn(2+)</name>
        <dbReference type="ChEBI" id="CHEBI:29105"/>
    </cofactor>
    <text evidence="12 15">Binds 1 zinc ion.</text>
</comment>
<keyword evidence="12" id="KW-0378">Hydrolase</keyword>
<feature type="binding site" evidence="14">
    <location>
        <position position="210"/>
    </location>
    <ligand>
        <name>substrate</name>
    </ligand>
</feature>
<dbReference type="PIRSF" id="PIRSF006769">
    <property type="entry name" value="RibD"/>
    <property type="match status" value="1"/>
</dbReference>
<dbReference type="InterPro" id="IPR024072">
    <property type="entry name" value="DHFR-like_dom_sf"/>
</dbReference>
<dbReference type="EC" id="3.5.4.26" evidence="12"/>
<feature type="domain" description="CMP/dCMP-type deaminase" evidence="16">
    <location>
        <begin position="3"/>
        <end position="129"/>
    </location>
</feature>
<feature type="binding site" evidence="14">
    <location>
        <position position="213"/>
    </location>
    <ligand>
        <name>substrate</name>
    </ligand>
</feature>
<evidence type="ECO:0000256" key="1">
    <source>
        <dbReference type="ARBA" id="ARBA00002151"/>
    </source>
</evidence>
<dbReference type="InterPro" id="IPR050765">
    <property type="entry name" value="Riboflavin_Biosynth_HTPR"/>
</dbReference>
<evidence type="ECO:0000256" key="13">
    <source>
        <dbReference type="PIRSR" id="PIRSR006769-1"/>
    </source>
</evidence>
<comment type="similarity">
    <text evidence="5 12">In the C-terminal section; belongs to the HTP reductase family.</text>
</comment>
<keyword evidence="6 12" id="KW-0686">Riboflavin biosynthesis</keyword>
<feature type="binding site" evidence="14">
    <location>
        <position position="297"/>
    </location>
    <ligand>
        <name>substrate</name>
    </ligand>
</feature>
<dbReference type="Gene3D" id="3.40.430.10">
    <property type="entry name" value="Dihydrofolate Reductase, subunit A"/>
    <property type="match status" value="1"/>
</dbReference>
<feature type="binding site" evidence="14">
    <location>
        <position position="160"/>
    </location>
    <ligand>
        <name>NADP(+)</name>
        <dbReference type="ChEBI" id="CHEBI:58349"/>
    </ligand>
</feature>
<evidence type="ECO:0000256" key="5">
    <source>
        <dbReference type="ARBA" id="ARBA00007417"/>
    </source>
</evidence>
<dbReference type="GO" id="GO:0008703">
    <property type="term" value="F:5-amino-6-(5-phosphoribosylamino)uracil reductase activity"/>
    <property type="evidence" value="ECO:0007669"/>
    <property type="project" value="UniProtKB-EC"/>
</dbReference>
<evidence type="ECO:0000313" key="18">
    <source>
        <dbReference type="Proteomes" id="UP000077852"/>
    </source>
</evidence>
<accession>A0AA91I7X2</accession>
<feature type="binding site" evidence="14">
    <location>
        <position position="174"/>
    </location>
    <ligand>
        <name>substrate</name>
    </ligand>
</feature>
<dbReference type="PANTHER" id="PTHR38011:SF7">
    <property type="entry name" value="2,5-DIAMINO-6-RIBOSYLAMINO-4(3H)-PYRIMIDINONE 5'-PHOSPHATE REDUCTASE"/>
    <property type="match status" value="1"/>
</dbReference>
<feature type="binding site" evidence="14">
    <location>
        <position position="202"/>
    </location>
    <ligand>
        <name>NADP(+)</name>
        <dbReference type="ChEBI" id="CHEBI:58349"/>
    </ligand>
</feature>
<keyword evidence="9 12" id="KW-0521">NADP</keyword>
<feature type="binding site" evidence="14">
    <location>
        <position position="190"/>
    </location>
    <ligand>
        <name>substrate</name>
    </ligand>
</feature>
<evidence type="ECO:0000313" key="17">
    <source>
        <dbReference type="EMBL" id="OAK57755.1"/>
    </source>
</evidence>
<comment type="pathway">
    <text evidence="2 12">Cofactor biosynthesis; riboflavin biosynthesis; 5-amino-6-(D-ribitylamino)uracil from GTP: step 2/4.</text>
</comment>
<keyword evidence="10 12" id="KW-0560">Oxidoreductase</keyword>
<dbReference type="NCBIfam" id="TIGR00227">
    <property type="entry name" value="ribD_Cterm"/>
    <property type="match status" value="1"/>
</dbReference>
<dbReference type="InterPro" id="IPR016192">
    <property type="entry name" value="APOBEC/CMP_deaminase_Zn-bd"/>
</dbReference>
<evidence type="ECO:0000259" key="16">
    <source>
        <dbReference type="PROSITE" id="PS51747"/>
    </source>
</evidence>
<dbReference type="EC" id="1.1.1.193" evidence="12"/>
<dbReference type="Proteomes" id="UP000077852">
    <property type="component" value="Unassembled WGS sequence"/>
</dbReference>
<dbReference type="GO" id="GO:0009231">
    <property type="term" value="P:riboflavin biosynthetic process"/>
    <property type="evidence" value="ECO:0007669"/>
    <property type="project" value="UniProtKB-KW"/>
</dbReference>
<reference evidence="17 18" key="1">
    <citation type="submission" date="2016-03" db="EMBL/GenBank/DDBJ databases">
        <title>Genome sequence of Variovorax paradoxus KB5.</title>
        <authorList>
            <person name="Jeong H."/>
            <person name="Hong C.E."/>
            <person name="Jo S.H."/>
            <person name="Park J.M."/>
        </authorList>
    </citation>
    <scope>NUCLEOTIDE SEQUENCE [LARGE SCALE GENOMIC DNA]</scope>
    <source>
        <strain evidence="17 18">KB5</strain>
    </source>
</reference>
<dbReference type="InterPro" id="IPR002125">
    <property type="entry name" value="CMP_dCMP_dom"/>
</dbReference>
<feature type="binding site" evidence="15">
    <location>
        <position position="53"/>
    </location>
    <ligand>
        <name>Zn(2+)</name>
        <dbReference type="ChEBI" id="CHEBI:29105"/>
        <note>catalytic</note>
    </ligand>
</feature>
<evidence type="ECO:0000256" key="3">
    <source>
        <dbReference type="ARBA" id="ARBA00004910"/>
    </source>
</evidence>
<feature type="binding site" evidence="15">
    <location>
        <position position="81"/>
    </location>
    <ligand>
        <name>Zn(2+)</name>
        <dbReference type="ChEBI" id="CHEBI:29105"/>
        <note>catalytic</note>
    </ligand>
</feature>
<protein>
    <recommendedName>
        <fullName evidence="12">Riboflavin biosynthesis protein RibD</fullName>
    </recommendedName>
    <domain>
        <recommendedName>
            <fullName evidence="12">Diaminohydroxyphosphoribosylaminopyrimidine deaminase</fullName>
            <shortName evidence="12">DRAP deaminase</shortName>
            <ecNumber evidence="12">3.5.4.26</ecNumber>
        </recommendedName>
        <alternativeName>
            <fullName evidence="12">Riboflavin-specific deaminase</fullName>
        </alternativeName>
    </domain>
    <domain>
        <recommendedName>
            <fullName evidence="12">5-amino-6-(5-phosphoribosylamino)uracil reductase</fullName>
            <ecNumber evidence="12">1.1.1.193</ecNumber>
        </recommendedName>
        <alternativeName>
            <fullName evidence="12">HTP reductase</fullName>
        </alternativeName>
    </domain>
</protein>
<comment type="caution">
    <text evidence="17">The sequence shown here is derived from an EMBL/GenBank/DDBJ whole genome shotgun (WGS) entry which is preliminary data.</text>
</comment>
<gene>
    <name evidence="17" type="ORF">A3K87_30055</name>
</gene>
<feature type="binding site" evidence="14">
    <location>
        <position position="206"/>
    </location>
    <ligand>
        <name>substrate</name>
    </ligand>
</feature>
<evidence type="ECO:0000256" key="9">
    <source>
        <dbReference type="ARBA" id="ARBA00022857"/>
    </source>
</evidence>
<evidence type="ECO:0000256" key="11">
    <source>
        <dbReference type="ARBA" id="ARBA00023268"/>
    </source>
</evidence>
<comment type="catalytic activity">
    <reaction evidence="12">
        <text>5-amino-6-(5-phospho-D-ribitylamino)uracil + NADP(+) = 5-amino-6-(5-phospho-D-ribosylamino)uracil + NADPH + H(+)</text>
        <dbReference type="Rhea" id="RHEA:17845"/>
        <dbReference type="ChEBI" id="CHEBI:15378"/>
        <dbReference type="ChEBI" id="CHEBI:57783"/>
        <dbReference type="ChEBI" id="CHEBI:58349"/>
        <dbReference type="ChEBI" id="CHEBI:58421"/>
        <dbReference type="ChEBI" id="CHEBI:58453"/>
        <dbReference type="EC" id="1.1.1.193"/>
    </reaction>
</comment>
<dbReference type="PANTHER" id="PTHR38011">
    <property type="entry name" value="DIHYDROFOLATE REDUCTASE FAMILY PROTEIN (AFU_ORTHOLOGUE AFUA_8G06820)"/>
    <property type="match status" value="1"/>
</dbReference>
<dbReference type="InterPro" id="IPR016193">
    <property type="entry name" value="Cytidine_deaminase-like"/>
</dbReference>
<dbReference type="GO" id="GO:0050661">
    <property type="term" value="F:NADP binding"/>
    <property type="evidence" value="ECO:0007669"/>
    <property type="project" value="InterPro"/>
</dbReference>
<feature type="binding site" evidence="15">
    <location>
        <position position="90"/>
    </location>
    <ligand>
        <name>Zn(2+)</name>
        <dbReference type="ChEBI" id="CHEBI:29105"/>
        <note>catalytic</note>
    </ligand>
</feature>
<keyword evidence="7 12" id="KW-0479">Metal-binding</keyword>
<dbReference type="CDD" id="cd01284">
    <property type="entry name" value="Riboflavin_deaminase-reductase"/>
    <property type="match status" value="1"/>
</dbReference>
<evidence type="ECO:0000256" key="15">
    <source>
        <dbReference type="PIRSR" id="PIRSR006769-3"/>
    </source>
</evidence>
<dbReference type="GO" id="GO:0008835">
    <property type="term" value="F:diaminohydroxyphosphoribosylaminopyrimidine deaminase activity"/>
    <property type="evidence" value="ECO:0007669"/>
    <property type="project" value="UniProtKB-EC"/>
</dbReference>
<feature type="active site" description="Proton donor" evidence="13">
    <location>
        <position position="55"/>
    </location>
</feature>
<proteinExistence type="inferred from homology"/>
<dbReference type="Gene3D" id="3.40.140.10">
    <property type="entry name" value="Cytidine Deaminase, domain 2"/>
    <property type="match status" value="1"/>
</dbReference>
<dbReference type="InterPro" id="IPR011549">
    <property type="entry name" value="RibD_C"/>
</dbReference>
<dbReference type="PROSITE" id="PS51747">
    <property type="entry name" value="CYT_DCMP_DEAMINASES_2"/>
    <property type="match status" value="1"/>
</dbReference>
<dbReference type="Pfam" id="PF00383">
    <property type="entry name" value="dCMP_cyt_deam_1"/>
    <property type="match status" value="1"/>
</dbReference>
<comment type="pathway">
    <text evidence="3 12">Cofactor biosynthesis; riboflavin biosynthesis; 5-amino-6-(D-ribitylamino)uracil from GTP: step 3/4.</text>
</comment>
<comment type="function">
    <text evidence="1 12">Converts 2,5-diamino-6-(ribosylamino)-4(3h)-pyrimidinone 5'-phosphate into 5-amino-6-(ribosylamino)-2,4(1h,3h)-pyrimidinedione 5'-phosphate.</text>
</comment>
<evidence type="ECO:0000256" key="2">
    <source>
        <dbReference type="ARBA" id="ARBA00004882"/>
    </source>
</evidence>
<feature type="binding site" evidence="14">
    <location>
        <position position="176"/>
    </location>
    <ligand>
        <name>NADP(+)</name>
        <dbReference type="ChEBI" id="CHEBI:58349"/>
    </ligand>
</feature>
<evidence type="ECO:0000256" key="4">
    <source>
        <dbReference type="ARBA" id="ARBA00005259"/>
    </source>
</evidence>
<dbReference type="SUPFAM" id="SSF53927">
    <property type="entry name" value="Cytidine deaminase-like"/>
    <property type="match status" value="1"/>
</dbReference>
<organism evidence="17 18">
    <name type="scientific">Variovorax paradoxus</name>
    <dbReference type="NCBI Taxonomy" id="34073"/>
    <lineage>
        <taxon>Bacteria</taxon>
        <taxon>Pseudomonadati</taxon>
        <taxon>Pseudomonadota</taxon>
        <taxon>Betaproteobacteria</taxon>
        <taxon>Burkholderiales</taxon>
        <taxon>Comamonadaceae</taxon>
        <taxon>Variovorax</taxon>
    </lineage>
</organism>
<keyword evidence="8 12" id="KW-0862">Zinc</keyword>
<dbReference type="SUPFAM" id="SSF53597">
    <property type="entry name" value="Dihydrofolate reductase-like"/>
    <property type="match status" value="1"/>
</dbReference>
<keyword evidence="11" id="KW-0511">Multifunctional enzyme</keyword>
<evidence type="ECO:0000256" key="10">
    <source>
        <dbReference type="ARBA" id="ARBA00023002"/>
    </source>
</evidence>
<name>A0AA91I7X2_VARPD</name>
<dbReference type="EMBL" id="LVHG01000089">
    <property type="protein sequence ID" value="OAK57755.1"/>
    <property type="molecule type" value="Genomic_DNA"/>
</dbReference>
<feature type="binding site" evidence="14">
    <location>
        <begin position="299"/>
        <end position="305"/>
    </location>
    <ligand>
        <name>NADP(+)</name>
        <dbReference type="ChEBI" id="CHEBI:58349"/>
    </ligand>
</feature>
<evidence type="ECO:0000256" key="14">
    <source>
        <dbReference type="PIRSR" id="PIRSR006769-2"/>
    </source>
</evidence>
<feature type="binding site" evidence="14">
    <location>
        <position position="228"/>
    </location>
    <ligand>
        <name>NADP(+)</name>
        <dbReference type="ChEBI" id="CHEBI:58349"/>
    </ligand>
</feature>
<dbReference type="RefSeq" id="WP_081271160.1">
    <property type="nucleotide sequence ID" value="NZ_LVHG01000089.1"/>
</dbReference>
<sequence length="373" mass="39366">MTNQTANFMIQALNLARQAGPETDPNPRVGCVLVAANGDVIGQGHTQQVGGPHAEVMALRDAAARGNSAVGATAWVTLEPCAHHGRTGPCCDALIAAGVSRVVAALTDPNPLVAGQGFERLRAAGVEVETGPGAQEARELNIGFLSRMVRKTPWVRMKVAASLDGKTGLENGVSQWITSEAARVDGHAWRARASAVLTGVGTVLEDNPRLDVRLVRTSRQPHLVVVDSRLQTPPDANIFIEGRAVWIYAASRDDEKARALETRGATVTCLPDANGKVDLGAMLKDLAARGVNELHVESGHKLNGSLLREGCVDELLVYLAPKLIGSGLDITSHLHSDGPLTSLAGALPLEFKSVDMLGPDLRIVARIAGRDAF</sequence>
<dbReference type="AlphaFoldDB" id="A0AA91I7X2"/>
<dbReference type="NCBIfam" id="TIGR00326">
    <property type="entry name" value="eubact_ribD"/>
    <property type="match status" value="1"/>
</dbReference>
<evidence type="ECO:0000256" key="12">
    <source>
        <dbReference type="PIRNR" id="PIRNR006769"/>
    </source>
</evidence>
<evidence type="ECO:0000256" key="7">
    <source>
        <dbReference type="ARBA" id="ARBA00022723"/>
    </source>
</evidence>
<dbReference type="InterPro" id="IPR004794">
    <property type="entry name" value="Eubact_RibD"/>
</dbReference>